<dbReference type="InterPro" id="IPR003742">
    <property type="entry name" value="RlmH-like"/>
</dbReference>
<dbReference type="SUPFAM" id="SSF75217">
    <property type="entry name" value="alpha/beta knot"/>
    <property type="match status" value="1"/>
</dbReference>
<keyword evidence="1 7" id="KW-0963">Cytoplasm</keyword>
<comment type="similarity">
    <text evidence="6 7">Belongs to the RNA methyltransferase RlmH family.</text>
</comment>
<gene>
    <name evidence="7 8" type="primary">rlmH</name>
    <name evidence="8" type="ORF">H8709_00870</name>
</gene>
<evidence type="ECO:0000256" key="2">
    <source>
        <dbReference type="ARBA" id="ARBA00022552"/>
    </source>
</evidence>
<dbReference type="Gene3D" id="3.40.1280.10">
    <property type="match status" value="1"/>
</dbReference>
<dbReference type="RefSeq" id="WP_262396486.1">
    <property type="nucleotide sequence ID" value="NZ_JACRTC010000001.1"/>
</dbReference>
<evidence type="ECO:0000313" key="8">
    <source>
        <dbReference type="EMBL" id="MBC8569382.1"/>
    </source>
</evidence>
<keyword evidence="4 7" id="KW-0808">Transferase</keyword>
<dbReference type="GO" id="GO:0005737">
    <property type="term" value="C:cytoplasm"/>
    <property type="evidence" value="ECO:0007669"/>
    <property type="project" value="UniProtKB-SubCell"/>
</dbReference>
<dbReference type="EC" id="2.1.1.177" evidence="7"/>
<comment type="catalytic activity">
    <reaction evidence="7">
        <text>pseudouridine(1915) in 23S rRNA + S-adenosyl-L-methionine = N(3)-methylpseudouridine(1915) in 23S rRNA + S-adenosyl-L-homocysteine + H(+)</text>
        <dbReference type="Rhea" id="RHEA:42752"/>
        <dbReference type="Rhea" id="RHEA-COMP:10221"/>
        <dbReference type="Rhea" id="RHEA-COMP:10222"/>
        <dbReference type="ChEBI" id="CHEBI:15378"/>
        <dbReference type="ChEBI" id="CHEBI:57856"/>
        <dbReference type="ChEBI" id="CHEBI:59789"/>
        <dbReference type="ChEBI" id="CHEBI:65314"/>
        <dbReference type="ChEBI" id="CHEBI:74486"/>
        <dbReference type="EC" id="2.1.1.177"/>
    </reaction>
</comment>
<evidence type="ECO:0000256" key="3">
    <source>
        <dbReference type="ARBA" id="ARBA00022603"/>
    </source>
</evidence>
<feature type="binding site" evidence="7">
    <location>
        <position position="109"/>
    </location>
    <ligand>
        <name>S-adenosyl-L-methionine</name>
        <dbReference type="ChEBI" id="CHEBI:59789"/>
    </ligand>
</feature>
<dbReference type="InterPro" id="IPR029028">
    <property type="entry name" value="Alpha/beta_knot_MTases"/>
</dbReference>
<reference evidence="8" key="1">
    <citation type="submission" date="2020-08" db="EMBL/GenBank/DDBJ databases">
        <title>Genome public.</title>
        <authorList>
            <person name="Liu C."/>
            <person name="Sun Q."/>
        </authorList>
    </citation>
    <scope>NUCLEOTIDE SEQUENCE</scope>
    <source>
        <strain evidence="8">NSJ-54</strain>
    </source>
</reference>
<dbReference type="NCBIfam" id="TIGR00246">
    <property type="entry name" value="tRNA_RlmH_YbeA"/>
    <property type="match status" value="1"/>
</dbReference>
<evidence type="ECO:0000256" key="1">
    <source>
        <dbReference type="ARBA" id="ARBA00022490"/>
    </source>
</evidence>
<dbReference type="PIRSF" id="PIRSF004505">
    <property type="entry name" value="MT_bac"/>
    <property type="match status" value="1"/>
</dbReference>
<evidence type="ECO:0000256" key="7">
    <source>
        <dbReference type="HAMAP-Rule" id="MF_00658"/>
    </source>
</evidence>
<comment type="function">
    <text evidence="7">Specifically methylates the pseudouridine at position 1915 (m3Psi1915) in 23S rRNA.</text>
</comment>
<evidence type="ECO:0000256" key="5">
    <source>
        <dbReference type="ARBA" id="ARBA00022691"/>
    </source>
</evidence>
<dbReference type="AlphaFoldDB" id="A0A926ECS5"/>
<name>A0A926ECS5_9FIRM</name>
<dbReference type="HAMAP" id="MF_00658">
    <property type="entry name" value="23SrRNA_methyltr_H"/>
    <property type="match status" value="1"/>
</dbReference>
<keyword evidence="9" id="KW-1185">Reference proteome</keyword>
<dbReference type="Pfam" id="PF02590">
    <property type="entry name" value="SPOUT_MTase"/>
    <property type="match status" value="1"/>
</dbReference>
<organism evidence="8 9">
    <name type="scientific">Zongyangia hominis</name>
    <dbReference type="NCBI Taxonomy" id="2763677"/>
    <lineage>
        <taxon>Bacteria</taxon>
        <taxon>Bacillati</taxon>
        <taxon>Bacillota</taxon>
        <taxon>Clostridia</taxon>
        <taxon>Eubacteriales</taxon>
        <taxon>Oscillospiraceae</taxon>
        <taxon>Zongyangia</taxon>
    </lineage>
</organism>
<keyword evidence="5 7" id="KW-0949">S-adenosyl-L-methionine</keyword>
<dbReference type="Proteomes" id="UP000660861">
    <property type="component" value="Unassembled WGS sequence"/>
</dbReference>
<sequence length="160" mass="17561">MVGVHLICVGKLKEKYLSDAVAEYAKRLSAFCKLQIVELPECRVGDRPSAAQIEKVMETEGNAILQKVPQGAFVIPMCIEGKLLSSPKLAQTLESAAVGGKSQIAFIIGGSFGLSEQVKARGDLRLSMSPMTFPHQLARVMVLEQIYRAFSIQNHTQYHK</sequence>
<proteinExistence type="inferred from homology"/>
<dbReference type="PANTHER" id="PTHR33603:SF1">
    <property type="entry name" value="RIBOSOMAL RNA LARGE SUBUNIT METHYLTRANSFERASE H"/>
    <property type="match status" value="1"/>
</dbReference>
<feature type="binding site" evidence="7">
    <location>
        <begin position="128"/>
        <end position="133"/>
    </location>
    <ligand>
        <name>S-adenosyl-L-methionine</name>
        <dbReference type="ChEBI" id="CHEBI:59789"/>
    </ligand>
</feature>
<dbReference type="InterPro" id="IPR029026">
    <property type="entry name" value="tRNA_m1G_MTases_N"/>
</dbReference>
<dbReference type="PANTHER" id="PTHR33603">
    <property type="entry name" value="METHYLTRANSFERASE"/>
    <property type="match status" value="1"/>
</dbReference>
<protein>
    <recommendedName>
        <fullName evidence="7">Ribosomal RNA large subunit methyltransferase H</fullName>
        <ecNumber evidence="7">2.1.1.177</ecNumber>
    </recommendedName>
    <alternativeName>
        <fullName evidence="7">23S rRNA (pseudouridine1915-N3)-methyltransferase</fullName>
    </alternativeName>
    <alternativeName>
        <fullName evidence="7">23S rRNA m3Psi1915 methyltransferase</fullName>
    </alternativeName>
    <alternativeName>
        <fullName evidence="7">rRNA (pseudouridine-N3-)-methyltransferase RlmH</fullName>
    </alternativeName>
</protein>
<comment type="caution">
    <text evidence="7">Lacks conserved residue(s) required for the propagation of feature annotation.</text>
</comment>
<dbReference type="CDD" id="cd18081">
    <property type="entry name" value="RlmH-like"/>
    <property type="match status" value="1"/>
</dbReference>
<comment type="subcellular location">
    <subcellularLocation>
        <location evidence="7">Cytoplasm</location>
    </subcellularLocation>
</comment>
<accession>A0A926ECS5</accession>
<evidence type="ECO:0000256" key="4">
    <source>
        <dbReference type="ARBA" id="ARBA00022679"/>
    </source>
</evidence>
<evidence type="ECO:0000313" key="9">
    <source>
        <dbReference type="Proteomes" id="UP000660861"/>
    </source>
</evidence>
<dbReference type="NCBIfam" id="NF000985">
    <property type="entry name" value="PRK00103.1-3"/>
    <property type="match status" value="1"/>
</dbReference>
<comment type="subunit">
    <text evidence="7">Homodimer.</text>
</comment>
<comment type="caution">
    <text evidence="8">The sequence shown here is derived from an EMBL/GenBank/DDBJ whole genome shotgun (WGS) entry which is preliminary data.</text>
</comment>
<keyword evidence="2 7" id="KW-0698">rRNA processing</keyword>
<dbReference type="GO" id="GO:0070038">
    <property type="term" value="F:rRNA (pseudouridine-N3-)-methyltransferase activity"/>
    <property type="evidence" value="ECO:0007669"/>
    <property type="project" value="UniProtKB-UniRule"/>
</dbReference>
<evidence type="ECO:0000256" key="6">
    <source>
        <dbReference type="ARBA" id="ARBA00038303"/>
    </source>
</evidence>
<dbReference type="EMBL" id="JACRTC010000001">
    <property type="protein sequence ID" value="MBC8569382.1"/>
    <property type="molecule type" value="Genomic_DNA"/>
</dbReference>
<keyword evidence="3 7" id="KW-0489">Methyltransferase</keyword>